<dbReference type="Proteomes" id="UP001216390">
    <property type="component" value="Chromosome"/>
</dbReference>
<accession>A0AAF0BSP6</accession>
<reference evidence="4" key="1">
    <citation type="submission" date="2023-01" db="EMBL/GenBank/DDBJ databases">
        <title>The diversity of Class Acidimicrobiia in South China Sea sediment environments and the proposal of Iamia marina sp. nov., a novel species of the genus Iamia.</title>
        <authorList>
            <person name="He Y."/>
            <person name="Tian X."/>
        </authorList>
    </citation>
    <scope>NUCLEOTIDE SEQUENCE</scope>
    <source>
        <strain evidence="4">DSM 19957</strain>
    </source>
</reference>
<gene>
    <name evidence="4" type="ORF">PO878_07955</name>
</gene>
<dbReference type="InterPro" id="IPR036291">
    <property type="entry name" value="NAD(P)-bd_dom_sf"/>
</dbReference>
<dbReference type="InterPro" id="IPR011032">
    <property type="entry name" value="GroES-like_sf"/>
</dbReference>
<evidence type="ECO:0000313" key="5">
    <source>
        <dbReference type="Proteomes" id="UP001216390"/>
    </source>
</evidence>
<keyword evidence="1" id="KW-0560">Oxidoreductase</keyword>
<keyword evidence="5" id="KW-1185">Reference proteome</keyword>
<dbReference type="GO" id="GO:0016491">
    <property type="term" value="F:oxidoreductase activity"/>
    <property type="evidence" value="ECO:0007669"/>
    <property type="project" value="UniProtKB-KW"/>
</dbReference>
<sequence>MSRALVLKRKPAKLAAAAAAGRVLPGRGAAAGPLALGEVDPPEGPTDAWVRLRPRLAGICGSDLATVDGRASRYFAPITSFPITLGHEVVGELDDGTRAVLVPVLHCGVRGIDPPCPSCAAGRTHHCERIAFGHLDPGLQSGFCRQTGGGWSTEMVAHPDQLVPVPDDMADEAAVLVEPTACAVHAARAIRAGSAGADGAVALVGAGTVGLTTLAALRHLDGGTGREVLVTAKHPEQRRLAEALGATRVVGPSELARAVRSTTASLVLSDDDATASAAQGQLTGGVPTVADCVGSDASLAQALRVVGPGGDVLVVGMPGTTTLDLTPLWHRETSLRGCYAYTRDDFATALDVVAAADLRRLLSATYPLARYEEAIAHAAEAGRRGAVKVAFDLRGEKHR</sequence>
<dbReference type="SUPFAM" id="SSF50129">
    <property type="entry name" value="GroES-like"/>
    <property type="match status" value="1"/>
</dbReference>
<dbReference type="EMBL" id="CP116942">
    <property type="protein sequence ID" value="WCO68661.1"/>
    <property type="molecule type" value="Genomic_DNA"/>
</dbReference>
<dbReference type="PANTHER" id="PTHR43401:SF2">
    <property type="entry name" value="L-THREONINE 3-DEHYDROGENASE"/>
    <property type="match status" value="1"/>
</dbReference>
<dbReference type="Gene3D" id="3.90.180.10">
    <property type="entry name" value="Medium-chain alcohol dehydrogenases, catalytic domain"/>
    <property type="match status" value="1"/>
</dbReference>
<dbReference type="Gene3D" id="3.40.50.720">
    <property type="entry name" value="NAD(P)-binding Rossmann-like Domain"/>
    <property type="match status" value="1"/>
</dbReference>
<dbReference type="SUPFAM" id="SSF51735">
    <property type="entry name" value="NAD(P)-binding Rossmann-fold domains"/>
    <property type="match status" value="1"/>
</dbReference>
<feature type="domain" description="Alcohol dehydrogenase-like C-terminal" evidence="2">
    <location>
        <begin position="209"/>
        <end position="354"/>
    </location>
</feature>
<organism evidence="4 5">
    <name type="scientific">Iamia majanohamensis</name>
    <dbReference type="NCBI Taxonomy" id="467976"/>
    <lineage>
        <taxon>Bacteria</taxon>
        <taxon>Bacillati</taxon>
        <taxon>Actinomycetota</taxon>
        <taxon>Acidimicrobiia</taxon>
        <taxon>Acidimicrobiales</taxon>
        <taxon>Iamiaceae</taxon>
        <taxon>Iamia</taxon>
    </lineage>
</organism>
<dbReference type="InterPro" id="IPR013154">
    <property type="entry name" value="ADH-like_N"/>
</dbReference>
<dbReference type="KEGG" id="ima:PO878_07955"/>
<feature type="domain" description="Alcohol dehydrogenase-like N-terminal" evidence="3">
    <location>
        <begin position="48"/>
        <end position="167"/>
    </location>
</feature>
<evidence type="ECO:0000313" key="4">
    <source>
        <dbReference type="EMBL" id="WCO68661.1"/>
    </source>
</evidence>
<dbReference type="Pfam" id="PF08240">
    <property type="entry name" value="ADH_N"/>
    <property type="match status" value="1"/>
</dbReference>
<dbReference type="Pfam" id="PF00107">
    <property type="entry name" value="ADH_zinc_N"/>
    <property type="match status" value="1"/>
</dbReference>
<dbReference type="AlphaFoldDB" id="A0AAF0BSP6"/>
<evidence type="ECO:0000259" key="3">
    <source>
        <dbReference type="Pfam" id="PF08240"/>
    </source>
</evidence>
<dbReference type="InterPro" id="IPR013149">
    <property type="entry name" value="ADH-like_C"/>
</dbReference>
<proteinExistence type="predicted"/>
<dbReference type="PANTHER" id="PTHR43401">
    <property type="entry name" value="L-THREONINE 3-DEHYDROGENASE"/>
    <property type="match status" value="1"/>
</dbReference>
<name>A0AAF0BSP6_9ACTN</name>
<dbReference type="RefSeq" id="WP_272738177.1">
    <property type="nucleotide sequence ID" value="NZ_CP116942.1"/>
</dbReference>
<evidence type="ECO:0000256" key="1">
    <source>
        <dbReference type="ARBA" id="ARBA00023002"/>
    </source>
</evidence>
<evidence type="ECO:0000259" key="2">
    <source>
        <dbReference type="Pfam" id="PF00107"/>
    </source>
</evidence>
<dbReference type="InterPro" id="IPR050129">
    <property type="entry name" value="Zn_alcohol_dh"/>
</dbReference>
<protein>
    <submittedName>
        <fullName evidence="4">Zinc-binding dehydrogenase</fullName>
    </submittedName>
</protein>